<keyword evidence="3" id="KW-0547">Nucleotide-binding</keyword>
<keyword evidence="12" id="KW-1185">Reference proteome</keyword>
<dbReference type="Pfam" id="PF00005">
    <property type="entry name" value="ABC_tran"/>
    <property type="match status" value="1"/>
</dbReference>
<dbReference type="PANTHER" id="PTHR24221">
    <property type="entry name" value="ATP-BINDING CASSETTE SUB-FAMILY B"/>
    <property type="match status" value="1"/>
</dbReference>
<dbReference type="Proteomes" id="UP001597519">
    <property type="component" value="Unassembled WGS sequence"/>
</dbReference>
<evidence type="ECO:0000259" key="10">
    <source>
        <dbReference type="PROSITE" id="PS50929"/>
    </source>
</evidence>
<evidence type="ECO:0000256" key="7">
    <source>
        <dbReference type="ARBA" id="ARBA00025074"/>
    </source>
</evidence>
<feature type="transmembrane region" description="Helical" evidence="8">
    <location>
        <begin position="257"/>
        <end position="278"/>
    </location>
</feature>
<dbReference type="SUPFAM" id="SSF52540">
    <property type="entry name" value="P-loop containing nucleoside triphosphate hydrolases"/>
    <property type="match status" value="1"/>
</dbReference>
<dbReference type="PANTHER" id="PTHR24221:SF654">
    <property type="entry name" value="ATP-BINDING CASSETTE SUB-FAMILY B MEMBER 6"/>
    <property type="match status" value="1"/>
</dbReference>
<evidence type="ECO:0000259" key="9">
    <source>
        <dbReference type="PROSITE" id="PS50893"/>
    </source>
</evidence>
<feature type="domain" description="ABC transporter" evidence="9">
    <location>
        <begin position="309"/>
        <end position="511"/>
    </location>
</feature>
<gene>
    <name evidence="11" type="ORF">ACFSX4_07385</name>
</gene>
<evidence type="ECO:0000256" key="4">
    <source>
        <dbReference type="ARBA" id="ARBA00022840"/>
    </source>
</evidence>
<comment type="function">
    <text evidence="7">May be involved in multidrug export. Transmembrane domains (TMD) form a pore in the cell membrane and the ATP-binding domain (NBD) is responsible for energy generation.</text>
</comment>
<keyword evidence="2 8" id="KW-0812">Transmembrane</keyword>
<dbReference type="InterPro" id="IPR011527">
    <property type="entry name" value="ABC1_TM_dom"/>
</dbReference>
<proteinExistence type="predicted"/>
<feature type="transmembrane region" description="Helical" evidence="8">
    <location>
        <begin position="231"/>
        <end position="251"/>
    </location>
</feature>
<accession>A0ABW5WUW6</accession>
<feature type="transmembrane region" description="Helical" evidence="8">
    <location>
        <begin position="142"/>
        <end position="162"/>
    </location>
</feature>
<dbReference type="InterPro" id="IPR027417">
    <property type="entry name" value="P-loop_NTPase"/>
</dbReference>
<feature type="transmembrane region" description="Helical" evidence="8">
    <location>
        <begin position="12"/>
        <end position="37"/>
    </location>
</feature>
<dbReference type="PROSITE" id="PS50893">
    <property type="entry name" value="ABC_TRANSPORTER_2"/>
    <property type="match status" value="1"/>
</dbReference>
<dbReference type="Gene3D" id="1.20.1560.10">
    <property type="entry name" value="ABC transporter type 1, transmembrane domain"/>
    <property type="match status" value="1"/>
</dbReference>
<name>A0ABW5WUW6_9STAP</name>
<evidence type="ECO:0000256" key="8">
    <source>
        <dbReference type="SAM" id="Phobius"/>
    </source>
</evidence>
<dbReference type="RefSeq" id="WP_377773081.1">
    <property type="nucleotide sequence ID" value="NZ_JBHUOQ010000001.1"/>
</dbReference>
<evidence type="ECO:0000256" key="6">
    <source>
        <dbReference type="ARBA" id="ARBA00023136"/>
    </source>
</evidence>
<evidence type="ECO:0000256" key="1">
    <source>
        <dbReference type="ARBA" id="ARBA00004651"/>
    </source>
</evidence>
<organism evidence="11 12">
    <name type="scientific">Corticicoccus populi</name>
    <dbReference type="NCBI Taxonomy" id="1812821"/>
    <lineage>
        <taxon>Bacteria</taxon>
        <taxon>Bacillati</taxon>
        <taxon>Bacillota</taxon>
        <taxon>Bacilli</taxon>
        <taxon>Bacillales</taxon>
        <taxon>Staphylococcaceae</taxon>
        <taxon>Corticicoccus</taxon>
    </lineage>
</organism>
<reference evidence="12" key="1">
    <citation type="journal article" date="2019" name="Int. J. Syst. Evol. Microbiol.">
        <title>The Global Catalogue of Microorganisms (GCM) 10K type strain sequencing project: providing services to taxonomists for standard genome sequencing and annotation.</title>
        <authorList>
            <consortium name="The Broad Institute Genomics Platform"/>
            <consortium name="The Broad Institute Genome Sequencing Center for Infectious Disease"/>
            <person name="Wu L."/>
            <person name="Ma J."/>
        </authorList>
    </citation>
    <scope>NUCLEOTIDE SEQUENCE [LARGE SCALE GENOMIC DNA]</scope>
    <source>
        <strain evidence="12">KCTC 33575</strain>
    </source>
</reference>
<evidence type="ECO:0000256" key="5">
    <source>
        <dbReference type="ARBA" id="ARBA00022989"/>
    </source>
</evidence>
<keyword evidence="6 8" id="KW-0472">Membrane</keyword>
<feature type="transmembrane region" description="Helical" evidence="8">
    <location>
        <begin position="118"/>
        <end position="136"/>
    </location>
</feature>
<dbReference type="GO" id="GO:0005524">
    <property type="term" value="F:ATP binding"/>
    <property type="evidence" value="ECO:0007669"/>
    <property type="project" value="UniProtKB-KW"/>
</dbReference>
<dbReference type="SUPFAM" id="SSF90123">
    <property type="entry name" value="ABC transporter transmembrane region"/>
    <property type="match status" value="1"/>
</dbReference>
<keyword evidence="5 8" id="KW-1133">Transmembrane helix</keyword>
<dbReference type="PROSITE" id="PS50929">
    <property type="entry name" value="ABC_TM1F"/>
    <property type="match status" value="1"/>
</dbReference>
<evidence type="ECO:0000313" key="11">
    <source>
        <dbReference type="EMBL" id="MFD2830292.1"/>
    </source>
</evidence>
<dbReference type="SMART" id="SM00382">
    <property type="entry name" value="AAA"/>
    <property type="match status" value="1"/>
</dbReference>
<dbReference type="Gene3D" id="3.40.50.300">
    <property type="entry name" value="P-loop containing nucleotide triphosphate hydrolases"/>
    <property type="match status" value="1"/>
</dbReference>
<dbReference type="EMBL" id="JBHUOQ010000001">
    <property type="protein sequence ID" value="MFD2830292.1"/>
    <property type="molecule type" value="Genomic_DNA"/>
</dbReference>
<comment type="caution">
    <text evidence="11">The sequence shown here is derived from an EMBL/GenBank/DDBJ whole genome shotgun (WGS) entry which is preliminary data.</text>
</comment>
<sequence>MNYLKTERKHILYSIILGFTGSLVGISIFGLSGYMISLSFFEPPVFIIILIIAVIKMFGMIKGAFKYFERLLSHDATFQMIGRLRLKYFKDTIQTDTSTHSVRFVQMLNQYFEQIEDYYIRIIYPYVTAVLVALLLTVLSVIVSVPLSIVMLIVSVCSLYILPKLFEKLLYHINQDALHHESSAYLKIYHHIHNYIDLFVTKNVHKSQQSVNEALEDIQNDRIKKSGVESLLLFFSGLVQAAGIIAVILLISGEEGLLVPMILLLLIGFFDIANPVILPRTNYKSVSGAVKDITAEKELPEKNAVQNRIVLKNVNYKYPGTKKDAVNNINLTVNQGEKHALIGSSGSGKTTILNQMTGITSSGVMPQHLDFYNASVRDNVTMFGRFNQADQTVDNALEYVEMEYLSPDEIIDYTGHLSGGERKRLHLVRMILEGKDWWLLDEPTASLNEQLREKVWDSIFMRKTVVVSTHDLTRLARFDYIHFVEEGHIVESGSYEELLQKRGRTYQALARSADNL</sequence>
<comment type="subcellular location">
    <subcellularLocation>
        <location evidence="1">Cell membrane</location>
        <topology evidence="1">Multi-pass membrane protein</topology>
    </subcellularLocation>
</comment>
<feature type="transmembrane region" description="Helical" evidence="8">
    <location>
        <begin position="43"/>
        <end position="61"/>
    </location>
</feature>
<dbReference type="InterPro" id="IPR039421">
    <property type="entry name" value="Type_1_exporter"/>
</dbReference>
<feature type="domain" description="ABC transmembrane type-1" evidence="10">
    <location>
        <begin position="14"/>
        <end position="250"/>
    </location>
</feature>
<keyword evidence="4 11" id="KW-0067">ATP-binding</keyword>
<dbReference type="InterPro" id="IPR003593">
    <property type="entry name" value="AAA+_ATPase"/>
</dbReference>
<dbReference type="InterPro" id="IPR036640">
    <property type="entry name" value="ABC1_TM_sf"/>
</dbReference>
<evidence type="ECO:0000313" key="12">
    <source>
        <dbReference type="Proteomes" id="UP001597519"/>
    </source>
</evidence>
<dbReference type="InterPro" id="IPR003439">
    <property type="entry name" value="ABC_transporter-like_ATP-bd"/>
</dbReference>
<evidence type="ECO:0000256" key="2">
    <source>
        <dbReference type="ARBA" id="ARBA00022692"/>
    </source>
</evidence>
<evidence type="ECO:0000256" key="3">
    <source>
        <dbReference type="ARBA" id="ARBA00022741"/>
    </source>
</evidence>
<protein>
    <submittedName>
        <fullName evidence="11">ATP-binding cassette domain-containing protein</fullName>
    </submittedName>
</protein>